<proteinExistence type="predicted"/>
<dbReference type="OrthoDB" id="8392035at2"/>
<reference evidence="2 3" key="1">
    <citation type="submission" date="2018-12" db="EMBL/GenBank/DDBJ databases">
        <title>Mesorhizobium carbonis sp. nov., isolated from coal mine water.</title>
        <authorList>
            <person name="Xin W."/>
            <person name="Xu Z."/>
            <person name="Xiang F."/>
            <person name="Zhang J."/>
            <person name="Xi L."/>
            <person name="Liu J."/>
        </authorList>
    </citation>
    <scope>NUCLEOTIDE SEQUENCE [LARGE SCALE GENOMIC DNA]</scope>
    <source>
        <strain evidence="2 3">B2.3</strain>
    </source>
</reference>
<name>A0A3S0A8M0_9HYPH</name>
<gene>
    <name evidence="2" type="ORF">EJC49_11395</name>
</gene>
<comment type="caution">
    <text evidence="2">The sequence shown here is derived from an EMBL/GenBank/DDBJ whole genome shotgun (WGS) entry which is preliminary data.</text>
</comment>
<keyword evidence="1" id="KW-1133">Transmembrane helix</keyword>
<dbReference type="EMBL" id="RWKW01000038">
    <property type="protein sequence ID" value="RST86306.1"/>
    <property type="molecule type" value="Genomic_DNA"/>
</dbReference>
<keyword evidence="3" id="KW-1185">Reference proteome</keyword>
<evidence type="ECO:0008006" key="4">
    <source>
        <dbReference type="Google" id="ProtNLM"/>
    </source>
</evidence>
<evidence type="ECO:0000313" key="2">
    <source>
        <dbReference type="EMBL" id="RST86306.1"/>
    </source>
</evidence>
<keyword evidence="1" id="KW-0472">Membrane</keyword>
<dbReference type="InterPro" id="IPR031876">
    <property type="entry name" value="DUF4760"/>
</dbReference>
<evidence type="ECO:0000256" key="1">
    <source>
        <dbReference type="SAM" id="Phobius"/>
    </source>
</evidence>
<accession>A0A3S0A8M0</accession>
<dbReference type="Pfam" id="PF15956">
    <property type="entry name" value="DUF4760"/>
    <property type="match status" value="1"/>
</dbReference>
<dbReference type="AlphaFoldDB" id="A0A3S0A8M0"/>
<keyword evidence="1" id="KW-0812">Transmembrane</keyword>
<organism evidence="2 3">
    <name type="scientific">Aquibium carbonis</name>
    <dbReference type="NCBI Taxonomy" id="2495581"/>
    <lineage>
        <taxon>Bacteria</taxon>
        <taxon>Pseudomonadati</taxon>
        <taxon>Pseudomonadota</taxon>
        <taxon>Alphaproteobacteria</taxon>
        <taxon>Hyphomicrobiales</taxon>
        <taxon>Phyllobacteriaceae</taxon>
        <taxon>Aquibium</taxon>
    </lineage>
</organism>
<evidence type="ECO:0000313" key="3">
    <source>
        <dbReference type="Proteomes" id="UP000278398"/>
    </source>
</evidence>
<feature type="transmembrane region" description="Helical" evidence="1">
    <location>
        <begin position="48"/>
        <end position="71"/>
    </location>
</feature>
<dbReference type="Proteomes" id="UP000278398">
    <property type="component" value="Unassembled WGS sequence"/>
</dbReference>
<protein>
    <recommendedName>
        <fullName evidence="4">DUF4760 domain-containing protein</fullName>
    </recommendedName>
</protein>
<sequence>MPVSAAPGKVAATATRLAERTEAFPEVEDVEKRENNPFTDGDWRMLSYAWSGFALRILLVLGTIFSVYQYMQAREEKRIERTLELVELWDQPEYQAAQRSLKRRLTELNARFSADLGRSTTPKELAIFQERIGIEAMKAEGGTMSSDEFLESFDRIVYFLNRVSFCVDGGLCSKDVAEAYFRDFAQSFWGYFAGHIRQERRRGSPNLAKPLEDYVSAAR</sequence>